<dbReference type="EMBL" id="CP134536">
    <property type="protein sequence ID" value="WNH12501.1"/>
    <property type="molecule type" value="Genomic_DNA"/>
</dbReference>
<keyword evidence="1" id="KW-0732">Signal</keyword>
<dbReference type="InterPro" id="IPR036322">
    <property type="entry name" value="WD40_repeat_dom_sf"/>
</dbReference>
<dbReference type="RefSeq" id="WP_415862484.1">
    <property type="nucleotide sequence ID" value="NZ_CP134536.1"/>
</dbReference>
<evidence type="ECO:0000313" key="5">
    <source>
        <dbReference type="Proteomes" id="UP001303407"/>
    </source>
</evidence>
<feature type="transmembrane region" description="Helical" evidence="2">
    <location>
        <begin position="20"/>
        <end position="38"/>
    </location>
</feature>
<keyword evidence="2" id="KW-1133">Transmembrane helix</keyword>
<organism evidence="4 5">
    <name type="scientific">Thalassobellus suaedae</name>
    <dbReference type="NCBI Taxonomy" id="3074124"/>
    <lineage>
        <taxon>Bacteria</taxon>
        <taxon>Pseudomonadati</taxon>
        <taxon>Bacteroidota</taxon>
        <taxon>Flavobacteriia</taxon>
        <taxon>Flavobacteriales</taxon>
        <taxon>Flavobacteriaceae</taxon>
        <taxon>Thalassobellus</taxon>
    </lineage>
</organism>
<reference evidence="4 5" key="1">
    <citation type="submission" date="2023-09" db="EMBL/GenBank/DDBJ databases">
        <title>Thalassobella suaedae gen. nov., sp. nov., a marine bacterium of the family Flavobacteriaceae isolated from a halophyte Suaeda japonica.</title>
        <authorList>
            <person name="Lee S.Y."/>
            <person name="Hwang C.Y."/>
        </authorList>
    </citation>
    <scope>NUCLEOTIDE SEQUENCE [LARGE SCALE GENOMIC DNA]</scope>
    <source>
        <strain evidence="4 5">HL-DH10</strain>
    </source>
</reference>
<dbReference type="Pfam" id="PF13573">
    <property type="entry name" value="SprB"/>
    <property type="match status" value="1"/>
</dbReference>
<evidence type="ECO:0000259" key="3">
    <source>
        <dbReference type="Pfam" id="PF18962"/>
    </source>
</evidence>
<dbReference type="Pfam" id="PF18962">
    <property type="entry name" value="Por_Secre_tail"/>
    <property type="match status" value="1"/>
</dbReference>
<evidence type="ECO:0000256" key="2">
    <source>
        <dbReference type="SAM" id="Phobius"/>
    </source>
</evidence>
<dbReference type="SUPFAM" id="SSF50978">
    <property type="entry name" value="WD40 repeat-like"/>
    <property type="match status" value="1"/>
</dbReference>
<keyword evidence="2" id="KW-0472">Membrane</keyword>
<sequence length="1674" mass="176148">MQNFTKPNGWAIQSTVFKNLIYCCLTIGMFLLSTTIYGQGISLAQAGNEESAAPEDPMMWQNGNLNPNQAHYIEGHSVAYRATMTGMPINQEVILTLGYDLVNGSKYAIDFITHYQQLQPHNFGEPHTNEEVVNPLLPSALSAPDDRLDITLPSYLAAPNDGITGVQNARNEFNALVTNGDDDGYGALGDGFISIWGADFNNGYGVTYEYFDSGTPLNAVEVLDLTRGETKVEFTVKFTPSQETVIMSWGGHIALRQDWGLSPILSAGGINGSPYHMRVIDWNLGNLGNQDRSLQIALAAPLCPSDFPENPTGLCTNSQGEPIDCPTSLCAGDTQYFGVPEASGADTYSWTFVSNTAGASFVGGITDTANVSVTTTQGGSYTVQVELGNESGIIVTCEETITVSQVTCDADASHVSCNGASDGSITVTGYEGSGDYEFSINNGTDWFSDGGDDTHTFNGLSASDTDYTILVRDANDTDCSSSCTANVNEPDNVTLVTSSTNVTCYDDADGTLTIVSTSGTGTPIFSLSTDDGPFVVSDEATIEGGSYGPGKYVIKVAYPDGEGNAGVCEFTQEENITQPDNVTLVTSSTNVTCYDDADGTLTIVSTSGTGTPIFSLSTDDGPFVVSDEATIEGGSYEPGKYVIKVAYPDGEGNAGVCEFTQEENITQPDNVTLVTSSTNVTCYDDADGTLTIVSTSGTGTPIFSLSTDDGPFVVSDEATIEGGSYGPGKYVIKVAYPDGEGNAGVCEFTQEENITQPDNVTLVTSSTNVTCYDDAGGTLTIVSTSGTGTPIFSLSTDDGPFVVSDEATIEGGSYGPGKYVIKVAYPDGEGNAGVCEFTQEENITQPDNVSLVTSSTNVTCYGDADGTLTIVSTSGTGTPIFSLSTDDGPFVVSDEATIEGGSYGPGKYVIKVAYPDGEGNAGVCEFTQEENITQPDNVSLVTSSTNVTCYGDADGTLTIVSTSGTGTPIFSLSTDDGPFVVSDEATIEGGSYGPGKYVIKVAYPDGEGNAGVCEFTQEENITQPDNVTLVTSSTNVTCYDDADGTLTIVSTSGTGTPIFSLSTDDGPFVVSDEATIEGGSYGPGKYVIKVAYPDGEGNAGVCEFTQEENITQPDNVTLVTSSTNVTCYDDADGTLTIVSTSGTGTPIFSLSTDDGPFVVSDEATIEGGSYGPGKYVIKVAYPDGEGNAGVCEFTQEENITQPDNVTLVTSSTNVTCYDDADGTLTIVSTSGTGTPIFSLSTDDGPFVVSDEATIEGGSYGPGKYVIKVAYPDGEGNTGVCEFTQEENITEPPLLQCSITNNSGVTTICLGESISLTANPTGGTTNYSYEWTSDNGASFSPNNASETVSVSSFALGATKITLKITDANLCITTCEIDITTQKCVDECTWTPGFWKNHPAEICGVLGGTVTKVKGKSSCSGETDTIGFVLCDQEYTLTADDITCLFEYSGSTRGNNKIPPSCTPAVVAIAEHFAPYPNGETLLHHLLAARLNLLYNGGTFGDNLVSNLVCIDVVNGVNIPNIFNGTPDATMNEVASINFCLNDFDSAADLSTYIEPLTAFNECNNTCGLPSQQEFSAQSTSKSSMTAKSINFTAYPVPYTNVLNIRYNYSFDTNIAIDIYDIRGARVMSKDITNYKKGSQGNVQFDMTRNTNRVLFVRLTTNRGDLVKKIISVDRQ</sequence>
<dbReference type="Proteomes" id="UP001303407">
    <property type="component" value="Chromosome"/>
</dbReference>
<accession>A0ABY9Y2Q6</accession>
<proteinExistence type="predicted"/>
<name>A0ABY9Y2Q6_9FLAO</name>
<evidence type="ECO:0000313" key="4">
    <source>
        <dbReference type="EMBL" id="WNH12501.1"/>
    </source>
</evidence>
<dbReference type="InterPro" id="IPR026444">
    <property type="entry name" value="Secre_tail"/>
</dbReference>
<keyword evidence="5" id="KW-1185">Reference proteome</keyword>
<keyword evidence="2" id="KW-0812">Transmembrane</keyword>
<protein>
    <submittedName>
        <fullName evidence="4">T9SS type A sorting domain-containing protein</fullName>
    </submittedName>
</protein>
<dbReference type="SUPFAM" id="SSF49299">
    <property type="entry name" value="PKD domain"/>
    <property type="match status" value="1"/>
</dbReference>
<evidence type="ECO:0000256" key="1">
    <source>
        <dbReference type="ARBA" id="ARBA00022729"/>
    </source>
</evidence>
<gene>
    <name evidence="4" type="ORF">RHP49_16630</name>
</gene>
<dbReference type="InterPro" id="IPR025667">
    <property type="entry name" value="SprB_repeat"/>
</dbReference>
<feature type="domain" description="Secretion system C-terminal sorting" evidence="3">
    <location>
        <begin position="1593"/>
        <end position="1669"/>
    </location>
</feature>
<dbReference type="InterPro" id="IPR035986">
    <property type="entry name" value="PKD_dom_sf"/>
</dbReference>